<evidence type="ECO:0000256" key="5">
    <source>
        <dbReference type="ARBA" id="ARBA00023136"/>
    </source>
</evidence>
<dbReference type="InterPro" id="IPR000711">
    <property type="entry name" value="ATPase_OSCP/dsu"/>
</dbReference>
<evidence type="ECO:0000313" key="8">
    <source>
        <dbReference type="EMBL" id="BDG09707.1"/>
    </source>
</evidence>
<evidence type="ECO:0000256" key="3">
    <source>
        <dbReference type="ARBA" id="ARBA00022781"/>
    </source>
</evidence>
<dbReference type="Pfam" id="PF00213">
    <property type="entry name" value="OSCP"/>
    <property type="match status" value="1"/>
</dbReference>
<dbReference type="RefSeq" id="WP_248341980.1">
    <property type="nucleotide sequence ID" value="NZ_AP025592.1"/>
</dbReference>
<organism evidence="8 9">
    <name type="scientific">Anaeromyxobacter paludicola</name>
    <dbReference type="NCBI Taxonomy" id="2918171"/>
    <lineage>
        <taxon>Bacteria</taxon>
        <taxon>Pseudomonadati</taxon>
        <taxon>Myxococcota</taxon>
        <taxon>Myxococcia</taxon>
        <taxon>Myxococcales</taxon>
        <taxon>Cystobacterineae</taxon>
        <taxon>Anaeromyxobacteraceae</taxon>
        <taxon>Anaeromyxobacter</taxon>
    </lineage>
</organism>
<proteinExistence type="inferred from homology"/>
<evidence type="ECO:0000256" key="4">
    <source>
        <dbReference type="ARBA" id="ARBA00023065"/>
    </source>
</evidence>
<dbReference type="Gene3D" id="1.10.520.20">
    <property type="entry name" value="N-terminal domain of the delta subunit of the F1F0-ATP synthase"/>
    <property type="match status" value="1"/>
</dbReference>
<reference evidence="9" key="1">
    <citation type="journal article" date="2022" name="Int. J. Syst. Evol. Microbiol.">
        <title>Anaeromyxobacter oryzae sp. nov., Anaeromyxobacter diazotrophicus sp. nov. and Anaeromyxobacter paludicola sp. nov., isolated from paddy soils.</title>
        <authorList>
            <person name="Itoh H."/>
            <person name="Xu Z."/>
            <person name="Mise K."/>
            <person name="Masuda Y."/>
            <person name="Ushijima N."/>
            <person name="Hayakawa C."/>
            <person name="Shiratori Y."/>
            <person name="Senoo K."/>
        </authorList>
    </citation>
    <scope>NUCLEOTIDE SEQUENCE [LARGE SCALE GENOMIC DNA]</scope>
    <source>
        <strain evidence="9">Red630</strain>
    </source>
</reference>
<dbReference type="EMBL" id="AP025592">
    <property type="protein sequence ID" value="BDG09707.1"/>
    <property type="molecule type" value="Genomic_DNA"/>
</dbReference>
<keyword evidence="7" id="KW-1003">Cell membrane</keyword>
<comment type="function">
    <text evidence="7">F(1)F(0) ATP synthase produces ATP from ADP in the presence of a proton or sodium gradient. F-type ATPases consist of two structural domains, F(1) containing the extramembraneous catalytic core and F(0) containing the membrane proton channel, linked together by a central stalk and a peripheral stalk. During catalysis, ATP synthesis in the catalytic domain of F(1) is coupled via a rotary mechanism of the central stalk subunits to proton translocation.</text>
</comment>
<evidence type="ECO:0000256" key="7">
    <source>
        <dbReference type="HAMAP-Rule" id="MF_01416"/>
    </source>
</evidence>
<keyword evidence="3 7" id="KW-0375">Hydrogen ion transport</keyword>
<accession>A0ABN6N8Z2</accession>
<comment type="similarity">
    <text evidence="7">Belongs to the ATPase delta chain family.</text>
</comment>
<keyword evidence="6 7" id="KW-0066">ATP synthesis</keyword>
<evidence type="ECO:0000256" key="2">
    <source>
        <dbReference type="ARBA" id="ARBA00022448"/>
    </source>
</evidence>
<dbReference type="Proteomes" id="UP001162734">
    <property type="component" value="Chromosome"/>
</dbReference>
<keyword evidence="9" id="KW-1185">Reference proteome</keyword>
<protein>
    <recommendedName>
        <fullName evidence="7">ATP synthase subunit delta</fullName>
    </recommendedName>
    <alternativeName>
        <fullName evidence="7">ATP synthase F(1) sector subunit delta</fullName>
    </alternativeName>
    <alternativeName>
        <fullName evidence="7">F-type ATPase subunit delta</fullName>
        <shortName evidence="7">F-ATPase subunit delta</shortName>
    </alternativeName>
</protein>
<dbReference type="SUPFAM" id="SSF47928">
    <property type="entry name" value="N-terminal domain of the delta subunit of the F1F0-ATP synthase"/>
    <property type="match status" value="1"/>
</dbReference>
<evidence type="ECO:0000256" key="6">
    <source>
        <dbReference type="ARBA" id="ARBA00023310"/>
    </source>
</evidence>
<dbReference type="NCBIfam" id="NF004402">
    <property type="entry name" value="PRK05758.2-2"/>
    <property type="match status" value="1"/>
</dbReference>
<keyword evidence="7" id="KW-0139">CF(1)</keyword>
<comment type="function">
    <text evidence="7">This protein is part of the stalk that links CF(0) to CF(1). It either transmits conformational changes from CF(0) to CF(1) or is implicated in proton conduction.</text>
</comment>
<dbReference type="PANTHER" id="PTHR11910">
    <property type="entry name" value="ATP SYNTHASE DELTA CHAIN"/>
    <property type="match status" value="1"/>
</dbReference>
<keyword evidence="5 7" id="KW-0472">Membrane</keyword>
<comment type="subcellular location">
    <subcellularLocation>
        <location evidence="7">Cell membrane</location>
        <topology evidence="7">Peripheral membrane protein</topology>
    </subcellularLocation>
    <subcellularLocation>
        <location evidence="1">Membrane</location>
    </subcellularLocation>
</comment>
<evidence type="ECO:0000256" key="1">
    <source>
        <dbReference type="ARBA" id="ARBA00004370"/>
    </source>
</evidence>
<dbReference type="NCBIfam" id="TIGR01145">
    <property type="entry name" value="ATP_synt_delta"/>
    <property type="match status" value="1"/>
</dbReference>
<sequence>MILGSIARRYAQALFDLAVEQGRVEQWSDALAAFKQAVESSAELRDVLVNPVYVKEQRRAIAAQLAAALKLDAEPANLLSLLADRNRFAYLTGIVDHFRSLADKKLGRLRARVVSATPLDPAVAQQIADRLAGAARANVIVEHHVDPSLLGGVVAQVGNLVYDGSVRTQLEDLRQTLKQ</sequence>
<name>A0ABN6N8Z2_9BACT</name>
<dbReference type="InterPro" id="IPR026015">
    <property type="entry name" value="ATP_synth_OSCP/delta_N_sf"/>
</dbReference>
<evidence type="ECO:0000313" key="9">
    <source>
        <dbReference type="Proteomes" id="UP001162734"/>
    </source>
</evidence>
<gene>
    <name evidence="7 8" type="primary">atpH</name>
    <name evidence="8" type="ORF">AMPC_28200</name>
</gene>
<keyword evidence="4 7" id="KW-0406">Ion transport</keyword>
<keyword evidence="2 7" id="KW-0813">Transport</keyword>
<dbReference type="HAMAP" id="MF_01416">
    <property type="entry name" value="ATP_synth_delta_bact"/>
    <property type="match status" value="1"/>
</dbReference>
<dbReference type="PRINTS" id="PR00125">
    <property type="entry name" value="ATPASEDELTA"/>
</dbReference>